<dbReference type="SUPFAM" id="SSF56112">
    <property type="entry name" value="Protein kinase-like (PK-like)"/>
    <property type="match status" value="1"/>
</dbReference>
<dbReference type="Pfam" id="PF01636">
    <property type="entry name" value="APH"/>
    <property type="match status" value="1"/>
</dbReference>
<dbReference type="InterPro" id="IPR011009">
    <property type="entry name" value="Kinase-like_dom_sf"/>
</dbReference>
<proteinExistence type="predicted"/>
<comment type="caution">
    <text evidence="2">The sequence shown here is derived from an EMBL/GenBank/DDBJ whole genome shotgun (WGS) entry which is preliminary data.</text>
</comment>
<sequence length="253" mass="28476">MTKVHMSQHTVLRAANSSSPTVHYFLTYLQSSFPYAPKPLGFEWHDGQKMERLTLVPGTTYDYPLQGAIASEQALVSAAMLLRQFHDASADYIDLLDDEMIWLLPARQPAEVICHGDFAPYNVTCEGENVVGVYDFDTAHPAPRVWDLAYAIYCWAPFKTHEVDRLGDLDAQIERALIFANAYGMNAQQRAVLLNTMIERLHCLVAFMKAQSEQGDDKFSMDIAQGHSQSYLNDIVYLQTHRAAITARLMAAL</sequence>
<dbReference type="Proteomes" id="UP000838672">
    <property type="component" value="Unassembled WGS sequence"/>
</dbReference>
<name>A0ABM8ZTI8_9VIBR</name>
<reference evidence="2" key="1">
    <citation type="submission" date="2021-11" db="EMBL/GenBank/DDBJ databases">
        <authorList>
            <person name="Rodrigo-Torres L."/>
            <person name="Arahal R. D."/>
            <person name="Lucena T."/>
        </authorList>
    </citation>
    <scope>NUCLEOTIDE SEQUENCE</scope>
    <source>
        <strain evidence="2">CECT 7929</strain>
    </source>
</reference>
<dbReference type="EMBL" id="CAKLDI010000001">
    <property type="protein sequence ID" value="CAH0533638.1"/>
    <property type="molecule type" value="Genomic_DNA"/>
</dbReference>
<accession>A0ABM8ZTI8</accession>
<keyword evidence="3" id="KW-1185">Reference proteome</keyword>
<feature type="domain" description="Aminoglycoside phosphotransferase" evidence="1">
    <location>
        <begin position="99"/>
        <end position="162"/>
    </location>
</feature>
<dbReference type="InterPro" id="IPR002575">
    <property type="entry name" value="Aminoglycoside_PTrfase"/>
</dbReference>
<dbReference type="RefSeq" id="WP_237466068.1">
    <property type="nucleotide sequence ID" value="NZ_CAKLDI010000001.1"/>
</dbReference>
<gene>
    <name evidence="2" type="ORF">VST7929_01509</name>
</gene>
<evidence type="ECO:0000313" key="3">
    <source>
        <dbReference type="Proteomes" id="UP000838672"/>
    </source>
</evidence>
<protein>
    <recommendedName>
        <fullName evidence="1">Aminoglycoside phosphotransferase domain-containing protein</fullName>
    </recommendedName>
</protein>
<dbReference type="Gene3D" id="3.90.1200.10">
    <property type="match status" value="1"/>
</dbReference>
<evidence type="ECO:0000313" key="2">
    <source>
        <dbReference type="EMBL" id="CAH0533638.1"/>
    </source>
</evidence>
<evidence type="ECO:0000259" key="1">
    <source>
        <dbReference type="Pfam" id="PF01636"/>
    </source>
</evidence>
<organism evidence="2 3">
    <name type="scientific">Vibrio stylophorae</name>
    <dbReference type="NCBI Taxonomy" id="659351"/>
    <lineage>
        <taxon>Bacteria</taxon>
        <taxon>Pseudomonadati</taxon>
        <taxon>Pseudomonadota</taxon>
        <taxon>Gammaproteobacteria</taxon>
        <taxon>Vibrionales</taxon>
        <taxon>Vibrionaceae</taxon>
        <taxon>Vibrio</taxon>
    </lineage>
</organism>